<evidence type="ECO:0000259" key="1">
    <source>
        <dbReference type="Pfam" id="PF25905"/>
    </source>
</evidence>
<evidence type="ECO:0000313" key="3">
    <source>
        <dbReference type="Proteomes" id="UP000007813"/>
    </source>
</evidence>
<dbReference type="SUPFAM" id="SSF51658">
    <property type="entry name" value="Xylose isomerase-like"/>
    <property type="match status" value="1"/>
</dbReference>
<comment type="caution">
    <text evidence="2">The sequence shown here is derived from an EMBL/GenBank/DDBJ whole genome shotgun (WGS) entry which is preliminary data.</text>
</comment>
<feature type="domain" description="DUF7961" evidence="1">
    <location>
        <begin position="23"/>
        <end position="128"/>
    </location>
</feature>
<dbReference type="EMBL" id="ALJD01000002">
    <property type="protein sequence ID" value="EJN61445.1"/>
    <property type="molecule type" value="Genomic_DNA"/>
</dbReference>
<evidence type="ECO:0000313" key="2">
    <source>
        <dbReference type="EMBL" id="EJN61445.1"/>
    </source>
</evidence>
<dbReference type="InterPro" id="IPR058267">
    <property type="entry name" value="DUF7961"/>
</dbReference>
<dbReference type="PATRIC" id="fig|1210908.3.peg.463"/>
<name>J2ZL34_9EURY</name>
<dbReference type="eggNOG" id="arCOG10129">
    <property type="taxonomic scope" value="Archaea"/>
</dbReference>
<gene>
    <name evidence="2" type="ORF">HSB1_04860</name>
</gene>
<sequence length="139" mass="14600">MSNMSTTHSPNVQQAVSTCRPADVTSVELDAAALESTASSYLREVKAELADEGYQAATLAVTARFDENCSLATQAEVDSLREYVEAAAFLGASRLTVTVDTVAAPEKVRPALAALAERADREGVQLTLAGDAELTLPVN</sequence>
<protein>
    <recommendedName>
        <fullName evidence="1">DUF7961 domain-containing protein</fullName>
    </recommendedName>
</protein>
<organism evidence="2 3">
    <name type="scientific">Halogranum salarium B-1</name>
    <dbReference type="NCBI Taxonomy" id="1210908"/>
    <lineage>
        <taxon>Archaea</taxon>
        <taxon>Methanobacteriati</taxon>
        <taxon>Methanobacteriota</taxon>
        <taxon>Stenosarchaea group</taxon>
        <taxon>Halobacteria</taxon>
        <taxon>Halobacteriales</taxon>
        <taxon>Haloferacaceae</taxon>
    </lineage>
</organism>
<reference evidence="2 3" key="1">
    <citation type="journal article" date="2012" name="J. Bacteriol.">
        <title>Draft Genome Sequence of the Extremely Halophilic Archaeon Halogranum salarium B-1T.</title>
        <authorList>
            <person name="Kim K.K."/>
            <person name="Lee K.C."/>
            <person name="Lee J.S."/>
        </authorList>
    </citation>
    <scope>NUCLEOTIDE SEQUENCE [LARGE SCALE GENOMIC DNA]</scope>
    <source>
        <strain evidence="2 3">B-1</strain>
    </source>
</reference>
<dbReference type="Pfam" id="PF25905">
    <property type="entry name" value="DUF7961"/>
    <property type="match status" value="1"/>
</dbReference>
<dbReference type="AlphaFoldDB" id="J2ZL34"/>
<accession>J2ZL34</accession>
<dbReference type="Gene3D" id="3.20.20.150">
    <property type="entry name" value="Divalent-metal-dependent TIM barrel enzymes"/>
    <property type="match status" value="1"/>
</dbReference>
<proteinExistence type="predicted"/>
<dbReference type="InterPro" id="IPR036237">
    <property type="entry name" value="Xyl_isomerase-like_sf"/>
</dbReference>
<dbReference type="Proteomes" id="UP000007813">
    <property type="component" value="Unassembled WGS sequence"/>
</dbReference>